<dbReference type="InterPro" id="IPR013783">
    <property type="entry name" value="Ig-like_fold"/>
</dbReference>
<accession>A0A367GSF6</accession>
<dbReference type="InterPro" id="IPR029058">
    <property type="entry name" value="AB_hydrolase_fold"/>
</dbReference>
<protein>
    <recommendedName>
        <fullName evidence="4">Phosphonate ABC transporter ATP-binding protein</fullName>
    </recommendedName>
</protein>
<dbReference type="InterPro" id="IPR000801">
    <property type="entry name" value="Esterase-like"/>
</dbReference>
<evidence type="ECO:0000313" key="2">
    <source>
        <dbReference type="EMBL" id="RCH56369.1"/>
    </source>
</evidence>
<proteinExistence type="predicted"/>
<sequence>MKKIILLTIVSVFVSNVVRAQVNVTFKTGKLPKVEGIVPGLYIAGDFNNWNPGDKNWQLKADGKGYTLTQKLTPGNHQLKVTKGDWDGVESNARGGEVGNREYTISKDTTIVLNIDGWKDGFVPEPVVHTISPNVKILTERFNMPQLMRQRRIWIYLPADYTTSGRKYPVLYMHDGQNIFDQTTAGYGEWGVDEIMDKFPVAKQCIIVGIDHGGNERISEYNPYDSKYGKGKGGLYVDFLVKNLKPYIDDNYRTLSDARHTIIAGSSMGGLISTYAVLTYPDVFGTAGVFSPAYWLAPDIFAYAQKQRLNDYNRFYFACGDEENKEMVPDMQKMAALIKAKGGSAAQSPYLVLKGEKHNEKQWNGSFPGFYEWVVK</sequence>
<keyword evidence="3" id="KW-1185">Reference proteome</keyword>
<comment type="caution">
    <text evidence="2">The sequence shown here is derived from an EMBL/GenBank/DDBJ whole genome shotgun (WGS) entry which is preliminary data.</text>
</comment>
<dbReference type="PANTHER" id="PTHR48098">
    <property type="entry name" value="ENTEROCHELIN ESTERASE-RELATED"/>
    <property type="match status" value="1"/>
</dbReference>
<evidence type="ECO:0008006" key="4">
    <source>
        <dbReference type="Google" id="ProtNLM"/>
    </source>
</evidence>
<evidence type="ECO:0000313" key="3">
    <source>
        <dbReference type="Proteomes" id="UP000253209"/>
    </source>
</evidence>
<name>A0A367GSF6_9SPHI</name>
<dbReference type="Gene3D" id="3.40.50.1820">
    <property type="entry name" value="alpha/beta hydrolase"/>
    <property type="match status" value="1"/>
</dbReference>
<reference evidence="2 3" key="1">
    <citation type="submission" date="2018-05" db="EMBL/GenBank/DDBJ databases">
        <title>Mucilaginibacter hurinus sp. nov., isolated from briquette warehouse soil.</title>
        <authorList>
            <person name="Choi L."/>
        </authorList>
    </citation>
    <scope>NUCLEOTIDE SEQUENCE [LARGE SCALE GENOMIC DNA]</scope>
    <source>
        <strain evidence="2 3">ZR32</strain>
    </source>
</reference>
<dbReference type="Gene3D" id="2.60.40.10">
    <property type="entry name" value="Immunoglobulins"/>
    <property type="match status" value="1"/>
</dbReference>
<dbReference type="OrthoDB" id="9803578at2"/>
<gene>
    <name evidence="2" type="ORF">DJ568_00475</name>
</gene>
<dbReference type="InterPro" id="IPR050583">
    <property type="entry name" value="Mycobacterial_A85_antigen"/>
</dbReference>
<feature type="chain" id="PRO_5016918429" description="Phosphonate ABC transporter ATP-binding protein" evidence="1">
    <location>
        <begin position="21"/>
        <end position="376"/>
    </location>
</feature>
<feature type="signal peptide" evidence="1">
    <location>
        <begin position="1"/>
        <end position="20"/>
    </location>
</feature>
<dbReference type="AlphaFoldDB" id="A0A367GSF6"/>
<dbReference type="Pfam" id="PF00756">
    <property type="entry name" value="Esterase"/>
    <property type="match status" value="1"/>
</dbReference>
<dbReference type="SUPFAM" id="SSF53474">
    <property type="entry name" value="alpha/beta-Hydrolases"/>
    <property type="match status" value="1"/>
</dbReference>
<evidence type="ECO:0000256" key="1">
    <source>
        <dbReference type="SAM" id="SignalP"/>
    </source>
</evidence>
<dbReference type="PANTHER" id="PTHR48098:SF6">
    <property type="entry name" value="FERRI-BACILLIBACTIN ESTERASE BESA"/>
    <property type="match status" value="1"/>
</dbReference>
<dbReference type="EMBL" id="QGDC01000001">
    <property type="protein sequence ID" value="RCH56369.1"/>
    <property type="molecule type" value="Genomic_DNA"/>
</dbReference>
<keyword evidence="1" id="KW-0732">Signal</keyword>
<dbReference type="RefSeq" id="WP_114003267.1">
    <property type="nucleotide sequence ID" value="NZ_QGDC01000001.1"/>
</dbReference>
<dbReference type="Proteomes" id="UP000253209">
    <property type="component" value="Unassembled WGS sequence"/>
</dbReference>
<organism evidence="2 3">
    <name type="scientific">Mucilaginibacter hurinus</name>
    <dbReference type="NCBI Taxonomy" id="2201324"/>
    <lineage>
        <taxon>Bacteria</taxon>
        <taxon>Pseudomonadati</taxon>
        <taxon>Bacteroidota</taxon>
        <taxon>Sphingobacteriia</taxon>
        <taxon>Sphingobacteriales</taxon>
        <taxon>Sphingobacteriaceae</taxon>
        <taxon>Mucilaginibacter</taxon>
    </lineage>
</organism>